<name>A0ABN0URI4_9ACTN</name>
<evidence type="ECO:0000259" key="1">
    <source>
        <dbReference type="SMART" id="SM00065"/>
    </source>
</evidence>
<reference evidence="2 3" key="1">
    <citation type="journal article" date="2019" name="Int. J. Syst. Evol. Microbiol.">
        <title>The Global Catalogue of Microorganisms (GCM) 10K type strain sequencing project: providing services to taxonomists for standard genome sequencing and annotation.</title>
        <authorList>
            <consortium name="The Broad Institute Genomics Platform"/>
            <consortium name="The Broad Institute Genome Sequencing Center for Infectious Disease"/>
            <person name="Wu L."/>
            <person name="Ma J."/>
        </authorList>
    </citation>
    <scope>NUCLEOTIDE SEQUENCE [LARGE SCALE GENOMIC DNA]</scope>
    <source>
        <strain evidence="2 3">JCM 10425</strain>
    </source>
</reference>
<comment type="caution">
    <text evidence="2">The sequence shown here is derived from an EMBL/GenBank/DDBJ whole genome shotgun (WGS) entry which is preliminary data.</text>
</comment>
<sequence>MKRITDADLDALSSFARLSALARYDLADPDLVEELDAIAASTAERLRQPIAMTNLMLDSAAVVRGSYGLDEYGDAVNVPIEWSFCVRAVRSGRPQVVTDMSRDPEEHDNPLVVHQGVRSYAGVPLSTPDGQVIGTHCVIGLEPREFTDAELATLSTAAAQVLTTLERYAKD</sequence>
<dbReference type="EMBL" id="BAAAGX010000020">
    <property type="protein sequence ID" value="GAA0259263.1"/>
    <property type="molecule type" value="Genomic_DNA"/>
</dbReference>
<dbReference type="SUPFAM" id="SSF55781">
    <property type="entry name" value="GAF domain-like"/>
    <property type="match status" value="1"/>
</dbReference>
<organism evidence="2 3">
    <name type="scientific">Cryptosporangium japonicum</name>
    <dbReference type="NCBI Taxonomy" id="80872"/>
    <lineage>
        <taxon>Bacteria</taxon>
        <taxon>Bacillati</taxon>
        <taxon>Actinomycetota</taxon>
        <taxon>Actinomycetes</taxon>
        <taxon>Cryptosporangiales</taxon>
        <taxon>Cryptosporangiaceae</taxon>
        <taxon>Cryptosporangium</taxon>
    </lineage>
</organism>
<dbReference type="RefSeq" id="WP_344651419.1">
    <property type="nucleotide sequence ID" value="NZ_BAAAGX010000020.1"/>
</dbReference>
<gene>
    <name evidence="2" type="ORF">GCM10009539_50760</name>
</gene>
<dbReference type="InterPro" id="IPR003018">
    <property type="entry name" value="GAF"/>
</dbReference>
<evidence type="ECO:0000313" key="3">
    <source>
        <dbReference type="Proteomes" id="UP001500967"/>
    </source>
</evidence>
<accession>A0ABN0URI4</accession>
<protein>
    <recommendedName>
        <fullName evidence="1">GAF domain-containing protein</fullName>
    </recommendedName>
</protein>
<dbReference type="Proteomes" id="UP001500967">
    <property type="component" value="Unassembled WGS sequence"/>
</dbReference>
<evidence type="ECO:0000313" key="2">
    <source>
        <dbReference type="EMBL" id="GAA0259263.1"/>
    </source>
</evidence>
<dbReference type="Pfam" id="PF13185">
    <property type="entry name" value="GAF_2"/>
    <property type="match status" value="1"/>
</dbReference>
<dbReference type="Gene3D" id="3.30.450.40">
    <property type="match status" value="1"/>
</dbReference>
<dbReference type="SMART" id="SM00065">
    <property type="entry name" value="GAF"/>
    <property type="match status" value="1"/>
</dbReference>
<feature type="domain" description="GAF" evidence="1">
    <location>
        <begin position="34"/>
        <end position="170"/>
    </location>
</feature>
<proteinExistence type="predicted"/>
<dbReference type="InterPro" id="IPR029016">
    <property type="entry name" value="GAF-like_dom_sf"/>
</dbReference>
<keyword evidence="3" id="KW-1185">Reference proteome</keyword>
<dbReference type="PANTHER" id="PTHR43102">
    <property type="entry name" value="SLR1143 PROTEIN"/>
    <property type="match status" value="1"/>
</dbReference>
<dbReference type="PANTHER" id="PTHR43102:SF2">
    <property type="entry name" value="GAF DOMAIN-CONTAINING PROTEIN"/>
    <property type="match status" value="1"/>
</dbReference>